<accession>A0ACC6TWZ0</accession>
<evidence type="ECO:0000313" key="1">
    <source>
        <dbReference type="EMBL" id="MEX3931905.1"/>
    </source>
</evidence>
<comment type="caution">
    <text evidence="1">The sequence shown here is derived from an EMBL/GenBank/DDBJ whole genome shotgun (WGS) entry which is preliminary data.</text>
</comment>
<name>A0ACC6TWZ0_9BURK</name>
<protein>
    <submittedName>
        <fullName evidence="1">Glycosyl hydrolase family 28-related protein</fullName>
    </submittedName>
</protein>
<reference evidence="1" key="1">
    <citation type="submission" date="2024-07" db="EMBL/GenBank/DDBJ databases">
        <title>A survey of Mimosa microsymbionts across Brazilian biomes reveals a high diversity of Paraburkholderia nodulating endemic species, but also that Cupriavidus is common as a symbiont of widespread species.</title>
        <authorList>
            <person name="Rouws L."/>
            <person name="Barauna A."/>
            <person name="Beukes C."/>
            <person name="Rouws J.R.C."/>
            <person name="De Faria S.M."/>
            <person name="Gross E."/>
            <person name="Bueno Dos Reis Junior F."/>
            <person name="Simon M.F."/>
            <person name="Maluk M."/>
            <person name="Odee D.W."/>
            <person name="Kenicer G."/>
            <person name="Young J.P.W."/>
            <person name="Reis V.M."/>
            <person name="Zilli J."/>
            <person name="James E.K."/>
        </authorList>
    </citation>
    <scope>NUCLEOTIDE SEQUENCE</scope>
    <source>
        <strain evidence="1">EG181B</strain>
    </source>
</reference>
<keyword evidence="2" id="KW-1185">Reference proteome</keyword>
<proteinExistence type="predicted"/>
<evidence type="ECO:0000313" key="2">
    <source>
        <dbReference type="Proteomes" id="UP001558850"/>
    </source>
</evidence>
<gene>
    <name evidence="1" type="ORF">AB4Y32_08840</name>
</gene>
<keyword evidence="1" id="KW-0378">Hydrolase</keyword>
<sequence length="540" mass="57432">MMDRRRLLTMSATGACLAGLSTAARSASAPVATPSDLLVTVRDFGAKGDGKADDTMALQRAIDHIRGRADTLGDTSYLPGIVLPAGHYRLTDTIYTAPWIKLRSAGSVLMDFTQLPVDRDGIICRNETSIPGGMLCFAGNRSPFLDGTGGTVSILGPGSERSNGWGIVIGDKNPHAPGAVRDTGGCYVVVTGWRGALCIDPVHTYLVAWRSCRFEQNRDAAIYVRGRASAAVDSGERMAFLDCTFAGSPRAVSIDADSQDFVFDACSFDFHGDVLHFGPQASYGTVALSHCHIEGIDGQLVNAVESGKRLRVALNHSIVLPRPWKHKTIENSPRRLVSGRVRFSAIAVELRFEHSPDKLHDPLIGDEVVIESLGALSFPGVDALPARQLCLNADAHFAADAPGTSVGTLAHWKALVRSVGQASTHRTGASQALVIMAPLAGSADFALTSRSPFSVEVGATIVASCVVAANGKPPRVTIQLEFLTSDAQRLELKSSQGTRDALLLLRATVPPGASYALLHASFSDWSGELQVLRLAAWRTT</sequence>
<organism evidence="1 2">
    <name type="scientific">Paraburkholderia phymatum</name>
    <dbReference type="NCBI Taxonomy" id="148447"/>
    <lineage>
        <taxon>Bacteria</taxon>
        <taxon>Pseudomonadati</taxon>
        <taxon>Pseudomonadota</taxon>
        <taxon>Betaproteobacteria</taxon>
        <taxon>Burkholderiales</taxon>
        <taxon>Burkholderiaceae</taxon>
        <taxon>Paraburkholderia</taxon>
    </lineage>
</organism>
<dbReference type="EMBL" id="JBFRCH010000003">
    <property type="protein sequence ID" value="MEX3931905.1"/>
    <property type="molecule type" value="Genomic_DNA"/>
</dbReference>
<dbReference type="Proteomes" id="UP001558850">
    <property type="component" value="Unassembled WGS sequence"/>
</dbReference>